<organism evidence="3 4">
    <name type="scientific">Aurantimonas endophytica</name>
    <dbReference type="NCBI Taxonomy" id="1522175"/>
    <lineage>
        <taxon>Bacteria</taxon>
        <taxon>Pseudomonadati</taxon>
        <taxon>Pseudomonadota</taxon>
        <taxon>Alphaproteobacteria</taxon>
        <taxon>Hyphomicrobiales</taxon>
        <taxon>Aurantimonadaceae</taxon>
        <taxon>Aurantimonas</taxon>
    </lineage>
</organism>
<keyword evidence="1" id="KW-0472">Membrane</keyword>
<feature type="domain" description="Inositolphosphotransferase Aur1/Ipt1" evidence="2">
    <location>
        <begin position="3"/>
        <end position="134"/>
    </location>
</feature>
<keyword evidence="1" id="KW-0812">Transmembrane</keyword>
<protein>
    <recommendedName>
        <fullName evidence="2">Inositolphosphotransferase Aur1/Ipt1 domain-containing protein</fullName>
    </recommendedName>
</protein>
<dbReference type="AlphaFoldDB" id="A0A7W6MN19"/>
<feature type="transmembrane region" description="Helical" evidence="1">
    <location>
        <begin position="6"/>
        <end position="25"/>
    </location>
</feature>
<reference evidence="3 4" key="1">
    <citation type="submission" date="2020-08" db="EMBL/GenBank/DDBJ databases">
        <title>Genomic Encyclopedia of Type Strains, Phase IV (KMG-IV): sequencing the most valuable type-strain genomes for metagenomic binning, comparative biology and taxonomic classification.</title>
        <authorList>
            <person name="Goeker M."/>
        </authorList>
    </citation>
    <scope>NUCLEOTIDE SEQUENCE [LARGE SCALE GENOMIC DNA]</scope>
    <source>
        <strain evidence="3 4">DSM 103570</strain>
    </source>
</reference>
<keyword evidence="1" id="KW-1133">Transmembrane helix</keyword>
<evidence type="ECO:0000256" key="1">
    <source>
        <dbReference type="SAM" id="Phobius"/>
    </source>
</evidence>
<evidence type="ECO:0000259" key="2">
    <source>
        <dbReference type="Pfam" id="PF14378"/>
    </source>
</evidence>
<name>A0A7W6MN19_9HYPH</name>
<accession>A0A7W6MN19</accession>
<evidence type="ECO:0000313" key="3">
    <source>
        <dbReference type="EMBL" id="MBB4001445.1"/>
    </source>
</evidence>
<feature type="transmembrane region" description="Helical" evidence="1">
    <location>
        <begin position="109"/>
        <end position="130"/>
    </location>
</feature>
<gene>
    <name evidence="3" type="ORF">GGR03_000492</name>
</gene>
<dbReference type="Pfam" id="PF14378">
    <property type="entry name" value="PAP2_3"/>
    <property type="match status" value="1"/>
</dbReference>
<feature type="transmembrane region" description="Helical" evidence="1">
    <location>
        <begin position="37"/>
        <end position="66"/>
    </location>
</feature>
<sequence length="138" mass="15437">MVFLTNVAYNVWSFLMWGFLTAFAFSTARSELRTRYLLSYFLTWIVVGNCLALAFSSAGPCFYSAIGLLPDPYQPLMDSLRKADTVYPIFALTTQDMLWDGYIGERNPLGISAMPSIHNATAILMALGAWRFGRAIGR</sequence>
<keyword evidence="4" id="KW-1185">Reference proteome</keyword>
<dbReference type="Proteomes" id="UP000588647">
    <property type="component" value="Unassembled WGS sequence"/>
</dbReference>
<dbReference type="EMBL" id="JACIEM010000001">
    <property type="protein sequence ID" value="MBB4001445.1"/>
    <property type="molecule type" value="Genomic_DNA"/>
</dbReference>
<proteinExistence type="predicted"/>
<dbReference type="InterPro" id="IPR026841">
    <property type="entry name" value="Aur1/Ipt1"/>
</dbReference>
<evidence type="ECO:0000313" key="4">
    <source>
        <dbReference type="Proteomes" id="UP000588647"/>
    </source>
</evidence>
<comment type="caution">
    <text evidence="3">The sequence shown here is derived from an EMBL/GenBank/DDBJ whole genome shotgun (WGS) entry which is preliminary data.</text>
</comment>
<dbReference type="GO" id="GO:0016020">
    <property type="term" value="C:membrane"/>
    <property type="evidence" value="ECO:0007669"/>
    <property type="project" value="UniProtKB-SubCell"/>
</dbReference>